<accession>A0A919GYL6</accession>
<sequence length="88" mass="9082">MAAQDAWPYTFVADDLSGGCGKVPMPSDAALEDVQAAVSALLTDCTRSCHGVEIAVAWSPLTPDSWVGRVSRVATDATPPPRAVPEAG</sequence>
<dbReference type="AlphaFoldDB" id="A0A919GYL6"/>
<dbReference type="Proteomes" id="UP000600026">
    <property type="component" value="Unassembled WGS sequence"/>
</dbReference>
<gene>
    <name evidence="1" type="ORF">Sxan_08770</name>
</gene>
<evidence type="ECO:0000313" key="1">
    <source>
        <dbReference type="EMBL" id="GHI83513.1"/>
    </source>
</evidence>
<dbReference type="EMBL" id="BNEE01000004">
    <property type="protein sequence ID" value="GHI83513.1"/>
    <property type="molecule type" value="Genomic_DNA"/>
</dbReference>
<organism evidence="1 2">
    <name type="scientific">Streptomyces xanthophaeus</name>
    <dbReference type="NCBI Taxonomy" id="67385"/>
    <lineage>
        <taxon>Bacteria</taxon>
        <taxon>Bacillati</taxon>
        <taxon>Actinomycetota</taxon>
        <taxon>Actinomycetes</taxon>
        <taxon>Kitasatosporales</taxon>
        <taxon>Streptomycetaceae</taxon>
        <taxon>Streptomyces</taxon>
    </lineage>
</organism>
<comment type="caution">
    <text evidence="1">The sequence shown here is derived from an EMBL/GenBank/DDBJ whole genome shotgun (WGS) entry which is preliminary data.</text>
</comment>
<proteinExistence type="predicted"/>
<reference evidence="1" key="1">
    <citation type="submission" date="2020-09" db="EMBL/GenBank/DDBJ databases">
        <title>Whole genome shotgun sequence of Streptomyces xanthophaeus NBRC 12829.</title>
        <authorList>
            <person name="Komaki H."/>
            <person name="Tamura T."/>
        </authorList>
    </citation>
    <scope>NUCLEOTIDE SEQUENCE</scope>
    <source>
        <strain evidence="1">NBRC 12829</strain>
    </source>
</reference>
<evidence type="ECO:0000313" key="2">
    <source>
        <dbReference type="Proteomes" id="UP000600026"/>
    </source>
</evidence>
<name>A0A919GYL6_9ACTN</name>
<protein>
    <submittedName>
        <fullName evidence="1">Uncharacterized protein</fullName>
    </submittedName>
</protein>
<keyword evidence="2" id="KW-1185">Reference proteome</keyword>